<keyword evidence="1" id="KW-0732">Signal</keyword>
<protein>
    <submittedName>
        <fullName evidence="2">T9SS C-terminal target domain-containing protein</fullName>
    </submittedName>
</protein>
<accession>A0A3R9N6A4</accession>
<dbReference type="AlphaFoldDB" id="A0A3R9N6A4"/>
<evidence type="ECO:0000313" key="3">
    <source>
        <dbReference type="Proteomes" id="UP000270620"/>
    </source>
</evidence>
<evidence type="ECO:0000256" key="1">
    <source>
        <dbReference type="ARBA" id="ARBA00022729"/>
    </source>
</evidence>
<dbReference type="EMBL" id="RWBG01000003">
    <property type="protein sequence ID" value="RSK39979.1"/>
    <property type="molecule type" value="Genomic_DNA"/>
</dbReference>
<dbReference type="RefSeq" id="WP_125468003.1">
    <property type="nucleotide sequence ID" value="NZ_RWBG01000003.1"/>
</dbReference>
<comment type="caution">
    <text evidence="2">The sequence shown here is derived from an EMBL/GenBank/DDBJ whole genome shotgun (WGS) entry which is preliminary data.</text>
</comment>
<evidence type="ECO:0000313" key="2">
    <source>
        <dbReference type="EMBL" id="RSK39979.1"/>
    </source>
</evidence>
<dbReference type="NCBIfam" id="TIGR04183">
    <property type="entry name" value="Por_Secre_tail"/>
    <property type="match status" value="1"/>
</dbReference>
<dbReference type="InterPro" id="IPR026444">
    <property type="entry name" value="Secre_tail"/>
</dbReference>
<gene>
    <name evidence="2" type="ORF">EJA19_08850</name>
</gene>
<reference evidence="2 3" key="1">
    <citation type="submission" date="2018-12" db="EMBL/GenBank/DDBJ databases">
        <title>Mangrovimonas spongiae sp. nov., a novel member of the genus Mangrovimonas isolated from marine sponge.</title>
        <authorList>
            <person name="Zhuang L."/>
            <person name="Luo L."/>
        </authorList>
    </citation>
    <scope>NUCLEOTIDE SEQUENCE [LARGE SCALE GENOMIC DNA]</scope>
    <source>
        <strain evidence="2 3">HN-E26</strain>
    </source>
</reference>
<sequence length="63" mass="7476">MLRQDFFLTNHIVLNIKTHQELYVLLYQIHNHIKTQLVKLSSGVYFFQITTGLKTTIKKVVKM</sequence>
<proteinExistence type="predicted"/>
<keyword evidence="3" id="KW-1185">Reference proteome</keyword>
<dbReference type="Proteomes" id="UP000270620">
    <property type="component" value="Unassembled WGS sequence"/>
</dbReference>
<name>A0A3R9N6A4_9FLAO</name>
<organism evidence="2 3">
    <name type="scientific">Mangrovimonas spongiae</name>
    <dbReference type="NCBI Taxonomy" id="2494697"/>
    <lineage>
        <taxon>Bacteria</taxon>
        <taxon>Pseudomonadati</taxon>
        <taxon>Bacteroidota</taxon>
        <taxon>Flavobacteriia</taxon>
        <taxon>Flavobacteriales</taxon>
        <taxon>Flavobacteriaceae</taxon>
        <taxon>Mangrovimonas</taxon>
    </lineage>
</organism>